<keyword evidence="4" id="KW-1185">Reference proteome</keyword>
<dbReference type="RefSeq" id="WP_047263322.1">
    <property type="nucleotide sequence ID" value="NZ_CP011542.1"/>
</dbReference>
<dbReference type="STRING" id="571915.CMUST_03245"/>
<evidence type="ECO:0000313" key="4">
    <source>
        <dbReference type="Proteomes" id="UP000035199"/>
    </source>
</evidence>
<proteinExistence type="predicted"/>
<dbReference type="AlphaFoldDB" id="A0A0G3GZK7"/>
<dbReference type="SUPFAM" id="SSF52540">
    <property type="entry name" value="P-loop containing nucleoside triphosphate hydrolases"/>
    <property type="match status" value="1"/>
</dbReference>
<dbReference type="EMBL" id="CP011542">
    <property type="protein sequence ID" value="AKK04993.1"/>
    <property type="molecule type" value="Genomic_DNA"/>
</dbReference>
<dbReference type="KEGG" id="cmv:CMUST_03245"/>
<evidence type="ECO:0000313" key="3">
    <source>
        <dbReference type="EMBL" id="AKK04993.1"/>
    </source>
</evidence>
<accession>A0A0G3GZK7</accession>
<dbReference type="InterPro" id="IPR041682">
    <property type="entry name" value="AAA_14"/>
</dbReference>
<sequence length="421" mass="47321">MDALRRFVTFELEESLEDSPVVMIEGARQVGKSTLAKSFIEKRAAEYVTLDDVPTLELARFDPMTFLARAGDRLLIVDEAQRLPELILPLKATVDNNRRPGRFLFIGSANLLKIPGVGDSLAGRVSTVSLKPFSMGEINQRAVPEDFVSWLLGVVAGDVLLPPRFDTDREELAKNVCIGGYPEPVARSTPRRRNQWFINYIQRLVVHDAVTIGGNSKNLLEACLKRLAAEPAQPVVQAKLARQLGASARDAKAVRELAKTMFLIEEIPAWSTSFSNRDLKTAKSSLIDTGFAASLTGFQPEKSIHVGGMEYFGALLEQYVTQQLLVQRSWSNEFYDLFHYRTRDNQEIDLVIELRDGRLIFVEIKATQTPSIDAFRTMRNVKEKLGERVAAGVVFHTGSFCRQIHDWMFQLPISALWEHEV</sequence>
<dbReference type="PATRIC" id="fig|571915.4.peg.688"/>
<name>A0A0G3GZK7_9CORY</name>
<dbReference type="OrthoDB" id="128089at2"/>
<dbReference type="InterPro" id="IPR025420">
    <property type="entry name" value="DUF4143"/>
</dbReference>
<evidence type="ECO:0000259" key="2">
    <source>
        <dbReference type="Pfam" id="PF13635"/>
    </source>
</evidence>
<feature type="domain" description="AAA" evidence="1">
    <location>
        <begin position="19"/>
        <end position="138"/>
    </location>
</feature>
<reference evidence="3 4" key="1">
    <citation type="journal article" date="2015" name="Genome Announc.">
        <title>Complete Genome Sequence of the Type Strain Corynebacterium mustelae DSM 45274, Isolated from Various Tissues of a Male Ferret with Lethal Sepsis.</title>
        <authorList>
            <person name="Ruckert C."/>
            <person name="Eimer J."/>
            <person name="Winkler A."/>
            <person name="Tauch A."/>
        </authorList>
    </citation>
    <scope>NUCLEOTIDE SEQUENCE [LARGE SCALE GENOMIC DNA]</scope>
    <source>
        <strain evidence="3 4">DSM 45274</strain>
    </source>
</reference>
<dbReference type="Pfam" id="PF13173">
    <property type="entry name" value="AAA_14"/>
    <property type="match status" value="1"/>
</dbReference>
<gene>
    <name evidence="3" type="ORF">CMUST_03245</name>
</gene>
<evidence type="ECO:0000259" key="1">
    <source>
        <dbReference type="Pfam" id="PF13173"/>
    </source>
</evidence>
<dbReference type="PANTHER" id="PTHR43566:SF2">
    <property type="entry name" value="DUF4143 DOMAIN-CONTAINING PROTEIN"/>
    <property type="match status" value="1"/>
</dbReference>
<dbReference type="Proteomes" id="UP000035199">
    <property type="component" value="Chromosome"/>
</dbReference>
<dbReference type="PANTHER" id="PTHR43566">
    <property type="entry name" value="CONSERVED PROTEIN"/>
    <property type="match status" value="1"/>
</dbReference>
<feature type="domain" description="DUF4143" evidence="2">
    <location>
        <begin position="216"/>
        <end position="366"/>
    </location>
</feature>
<protein>
    <submittedName>
        <fullName evidence="3">Putative ATPase (AAA+ superfamily)</fullName>
    </submittedName>
</protein>
<dbReference type="Pfam" id="PF13635">
    <property type="entry name" value="DUF4143"/>
    <property type="match status" value="1"/>
</dbReference>
<reference evidence="4" key="2">
    <citation type="submission" date="2015-05" db="EMBL/GenBank/DDBJ databases">
        <title>Complete genome sequence of Corynebacterium mustelae DSM 45274, isolated from various tissues of a male ferret with lethal sepsis.</title>
        <authorList>
            <person name="Ruckert C."/>
            <person name="Albersmeier A."/>
            <person name="Winkler A."/>
            <person name="Tauch A."/>
        </authorList>
    </citation>
    <scope>NUCLEOTIDE SEQUENCE [LARGE SCALE GENOMIC DNA]</scope>
    <source>
        <strain evidence="4">DSM 45274</strain>
    </source>
</reference>
<dbReference type="InterPro" id="IPR027417">
    <property type="entry name" value="P-loop_NTPase"/>
</dbReference>
<organism evidence="3 4">
    <name type="scientific">Corynebacterium mustelae</name>
    <dbReference type="NCBI Taxonomy" id="571915"/>
    <lineage>
        <taxon>Bacteria</taxon>
        <taxon>Bacillati</taxon>
        <taxon>Actinomycetota</taxon>
        <taxon>Actinomycetes</taxon>
        <taxon>Mycobacteriales</taxon>
        <taxon>Corynebacteriaceae</taxon>
        <taxon>Corynebacterium</taxon>
    </lineage>
</organism>